<evidence type="ECO:0000313" key="5">
    <source>
        <dbReference type="Proteomes" id="UP000184532"/>
    </source>
</evidence>
<comment type="similarity">
    <text evidence="1">Belongs to the NAD(P)-dependent epimerase/dehydratase family. SDR39U1 subfamily.</text>
</comment>
<dbReference type="RefSeq" id="WP_073175945.1">
    <property type="nucleotide sequence ID" value="NZ_FQWL01000001.1"/>
</dbReference>
<dbReference type="OrthoDB" id="9801773at2"/>
<sequence>MKVLVTGATGLVGQAIVKVLRSKDVEVNYLTRNKNKITTSEGYHGYYWNPSNGEMDLDSLKGVSAIINLAGASISNRWTKAYKKKVLESRIDSLTTLRKGLKQVDNTGITSFVSASAIGIYPDSLTHFYDEPEKQIDSSFLGKVVGEWEKAADRFGDFDFKTAKVRIGLVLSNSGGALPKMARPVQAFVGAAFGSGEQWQSWIHIEDLAEMFVFLIENNLKGTFNGVAPNPVTQSKMIRTLGKVLDRPIWLPNIPKFVMKGLLGEMSYLLFASQRVSSKRIEKKGFDFRYPNLEAALENLYGKNIKEEESQTSNMHNGLA</sequence>
<dbReference type="SUPFAM" id="SSF51735">
    <property type="entry name" value="NAD(P)-binding Rossmann-fold domains"/>
    <property type="match status" value="1"/>
</dbReference>
<feature type="domain" description="DUF1731" evidence="3">
    <location>
        <begin position="254"/>
        <end position="300"/>
    </location>
</feature>
<dbReference type="AlphaFoldDB" id="A0A1M5HMM5"/>
<protein>
    <recommendedName>
        <fullName evidence="6">TIGR01777 family protein</fullName>
    </recommendedName>
</protein>
<reference evidence="5" key="1">
    <citation type="submission" date="2016-11" db="EMBL/GenBank/DDBJ databases">
        <authorList>
            <person name="Varghese N."/>
            <person name="Submissions S."/>
        </authorList>
    </citation>
    <scope>NUCLEOTIDE SEQUENCE [LARGE SCALE GENOMIC DNA]</scope>
    <source>
        <strain evidence="5">DSM 22638</strain>
    </source>
</reference>
<dbReference type="STRING" id="570519.SAMN04488116_0072"/>
<evidence type="ECO:0000259" key="2">
    <source>
        <dbReference type="Pfam" id="PF01370"/>
    </source>
</evidence>
<dbReference type="InterPro" id="IPR036291">
    <property type="entry name" value="NAD(P)-bd_dom_sf"/>
</dbReference>
<dbReference type="PANTHER" id="PTHR11092:SF0">
    <property type="entry name" value="EPIMERASE FAMILY PROTEIN SDR39U1"/>
    <property type="match status" value="1"/>
</dbReference>
<organism evidence="4 5">
    <name type="scientific">Flagellimonas flava</name>
    <dbReference type="NCBI Taxonomy" id="570519"/>
    <lineage>
        <taxon>Bacteria</taxon>
        <taxon>Pseudomonadati</taxon>
        <taxon>Bacteroidota</taxon>
        <taxon>Flavobacteriia</taxon>
        <taxon>Flavobacteriales</taxon>
        <taxon>Flavobacteriaceae</taxon>
        <taxon>Flagellimonas</taxon>
    </lineage>
</organism>
<dbReference type="Pfam" id="PF08338">
    <property type="entry name" value="DUF1731"/>
    <property type="match status" value="1"/>
</dbReference>
<feature type="domain" description="NAD-dependent epimerase/dehydratase" evidence="2">
    <location>
        <begin position="3"/>
        <end position="219"/>
    </location>
</feature>
<dbReference type="Gene3D" id="3.40.50.720">
    <property type="entry name" value="NAD(P)-binding Rossmann-like Domain"/>
    <property type="match status" value="1"/>
</dbReference>
<dbReference type="NCBIfam" id="TIGR01777">
    <property type="entry name" value="yfcH"/>
    <property type="match status" value="1"/>
</dbReference>
<gene>
    <name evidence="4" type="ORF">SAMN04488116_0072</name>
</gene>
<dbReference type="InterPro" id="IPR001509">
    <property type="entry name" value="Epimerase_deHydtase"/>
</dbReference>
<proteinExistence type="inferred from homology"/>
<evidence type="ECO:0000313" key="4">
    <source>
        <dbReference type="EMBL" id="SHG17161.1"/>
    </source>
</evidence>
<dbReference type="Proteomes" id="UP000184532">
    <property type="component" value="Unassembled WGS sequence"/>
</dbReference>
<dbReference type="InterPro" id="IPR013549">
    <property type="entry name" value="DUF1731"/>
</dbReference>
<dbReference type="PANTHER" id="PTHR11092">
    <property type="entry name" value="SUGAR NUCLEOTIDE EPIMERASE RELATED"/>
    <property type="match status" value="1"/>
</dbReference>
<dbReference type="Pfam" id="PF01370">
    <property type="entry name" value="Epimerase"/>
    <property type="match status" value="1"/>
</dbReference>
<accession>A0A1M5HMM5</accession>
<name>A0A1M5HMM5_9FLAO</name>
<evidence type="ECO:0000259" key="3">
    <source>
        <dbReference type="Pfam" id="PF08338"/>
    </source>
</evidence>
<dbReference type="EMBL" id="FQWL01000001">
    <property type="protein sequence ID" value="SHG17161.1"/>
    <property type="molecule type" value="Genomic_DNA"/>
</dbReference>
<dbReference type="InterPro" id="IPR010099">
    <property type="entry name" value="SDR39U1"/>
</dbReference>
<evidence type="ECO:0000256" key="1">
    <source>
        <dbReference type="ARBA" id="ARBA00009353"/>
    </source>
</evidence>
<keyword evidence="5" id="KW-1185">Reference proteome</keyword>
<evidence type="ECO:0008006" key="6">
    <source>
        <dbReference type="Google" id="ProtNLM"/>
    </source>
</evidence>